<protein>
    <submittedName>
        <fullName evidence="2">Uncharacterized protein</fullName>
    </submittedName>
</protein>
<feature type="region of interest" description="Disordered" evidence="1">
    <location>
        <begin position="1"/>
        <end position="147"/>
    </location>
</feature>
<keyword evidence="3" id="KW-1185">Reference proteome</keyword>
<feature type="compositionally biased region" description="Polar residues" evidence="1">
    <location>
        <begin position="669"/>
        <end position="704"/>
    </location>
</feature>
<evidence type="ECO:0000256" key="1">
    <source>
        <dbReference type="SAM" id="MobiDB-lite"/>
    </source>
</evidence>
<feature type="compositionally biased region" description="Polar residues" evidence="1">
    <location>
        <begin position="288"/>
        <end position="303"/>
    </location>
</feature>
<sequence length="736" mass="81630">MAKDTSTSNGLPREKRQTSLSSFISKLLPSHRREQGGTARDRHADNDSESAYRDLGINPNDLTEWNLPQDPPLRYRLPGQGARGPHPIDRDRPTDRGRSLQRDTTHQSSRTPRKISKSAFPWSPESLGEHPALKGSSGARTLPHKIPPITTNEIHDALKIKEAIRRNRRSLKESGDWLGVQGADPCSGEFAVLTPTSTLSSDATTPSARLRLAQLSERQKGAVAAYEKARLEEQEETERIMLQKGRLKLEKMEQAKEERRQSQQEKFPTWSKHRRRWSSVAEPGLSPIPQSIKSNKIDGSSSESIPIVSVRNFSRPSKLGGGSSPDEPRIVEAPKTSEGIISAKHDRRKDQSTETVIHQTLPSMKTGNMSLKSVKMFYPAVFSETSESPPDEQNKEKHFLWRRRRRMSDPGITQKLSKALMMHSSAKTEENLAFASDQGLPPLPRIGLQKPRDHFPGLPIPDPRLSPLPFTEPSMTMERLSMSMGGDPSPEIPEIPLWAQKRSTLRVATNHSDPPEIVLDTKEATVTLSQSKSKGNTTPPSTYRRVIPIRSSSYQKGAIPVHKSQIPVCATDQMRNRSDGSLPRNTAESQTVRDRSKVGKTSKADTLEDHIGINVSERRETDQTGFVSTPTIIITGFDRHHQDPSEDIQTHMGSRRDQKSSTGGGDKAPTTSSFPSGASASQERQSKTTPSRPTTPQSGWQNSELVHEIPEADTVSQGRPANTVLLGFPEILSRSV</sequence>
<comment type="caution">
    <text evidence="2">The sequence shown here is derived from an EMBL/GenBank/DDBJ whole genome shotgun (WGS) entry which is preliminary data.</text>
</comment>
<feature type="compositionally biased region" description="Basic and acidic residues" evidence="1">
    <location>
        <begin position="86"/>
        <end position="105"/>
    </location>
</feature>
<organism evidence="2 3">
    <name type="scientific">Xylaria arbuscula</name>
    <dbReference type="NCBI Taxonomy" id="114810"/>
    <lineage>
        <taxon>Eukaryota</taxon>
        <taxon>Fungi</taxon>
        <taxon>Dikarya</taxon>
        <taxon>Ascomycota</taxon>
        <taxon>Pezizomycotina</taxon>
        <taxon>Sordariomycetes</taxon>
        <taxon>Xylariomycetidae</taxon>
        <taxon>Xylariales</taxon>
        <taxon>Xylariaceae</taxon>
        <taxon>Xylaria</taxon>
    </lineage>
</organism>
<accession>A0A9W8NFV6</accession>
<gene>
    <name evidence="2" type="ORF">NPX13_g4229</name>
</gene>
<reference evidence="2" key="1">
    <citation type="submission" date="2022-07" db="EMBL/GenBank/DDBJ databases">
        <title>Genome Sequence of Xylaria arbuscula.</title>
        <authorList>
            <person name="Buettner E."/>
        </authorList>
    </citation>
    <scope>NUCLEOTIDE SEQUENCE</scope>
    <source>
        <strain evidence="2">VT107</strain>
    </source>
</reference>
<feature type="compositionally biased region" description="Basic and acidic residues" evidence="1">
    <location>
        <begin position="251"/>
        <end position="263"/>
    </location>
</feature>
<dbReference type="VEuPathDB" id="FungiDB:F4678DRAFT_453366"/>
<dbReference type="EMBL" id="JANPWZ010000583">
    <property type="protein sequence ID" value="KAJ3574841.1"/>
    <property type="molecule type" value="Genomic_DNA"/>
</dbReference>
<feature type="compositionally biased region" description="Basic and acidic residues" evidence="1">
    <location>
        <begin position="31"/>
        <end position="52"/>
    </location>
</feature>
<feature type="compositionally biased region" description="Polar residues" evidence="1">
    <location>
        <begin position="1"/>
        <end position="10"/>
    </location>
</feature>
<proteinExistence type="predicted"/>
<feature type="compositionally biased region" description="Polar residues" evidence="1">
    <location>
        <begin position="623"/>
        <end position="632"/>
    </location>
</feature>
<dbReference type="Proteomes" id="UP001148614">
    <property type="component" value="Unassembled WGS sequence"/>
</dbReference>
<name>A0A9W8NFV6_9PEZI</name>
<evidence type="ECO:0000313" key="2">
    <source>
        <dbReference type="EMBL" id="KAJ3574841.1"/>
    </source>
</evidence>
<feature type="compositionally biased region" description="Basic and acidic residues" evidence="1">
    <location>
        <begin position="591"/>
        <end position="622"/>
    </location>
</feature>
<feature type="region of interest" description="Disordered" evidence="1">
    <location>
        <begin position="565"/>
        <end position="720"/>
    </location>
</feature>
<evidence type="ECO:0000313" key="3">
    <source>
        <dbReference type="Proteomes" id="UP001148614"/>
    </source>
</evidence>
<dbReference type="AlphaFoldDB" id="A0A9W8NFV6"/>
<feature type="region of interest" description="Disordered" evidence="1">
    <location>
        <begin position="251"/>
        <end position="303"/>
    </location>
</feature>